<proteinExistence type="predicted"/>
<keyword evidence="2" id="KW-1185">Reference proteome</keyword>
<name>A0ABT8YSJ6_9HYPH</name>
<dbReference type="RefSeq" id="WP_304378662.1">
    <property type="nucleotide sequence ID" value="NZ_JAUOZU010000021.1"/>
</dbReference>
<sequence length="194" mass="20714">MGREALVHAEVGTHETGEVKALLEAQELILRGEIRRRFPRSMVGDLSVDGPVLRFSCKGESIALHLGPEAAQAWAKAIATPPPSLRAKLGLDKGAKALLIGIPDDPALSEALDGALVDSREVAAMAIARIDTHSDLINALETCASLPLWTIYPKGKAVPFGDSAIRSALRAAGWRDSKTCAVSERLTATRYNRV</sequence>
<reference evidence="1" key="1">
    <citation type="journal article" date="2015" name="Int. J. Syst. Evol. Microbiol.">
        <title>Rhizobium alvei sp. nov., isolated from a freshwater river.</title>
        <authorList>
            <person name="Sheu S.Y."/>
            <person name="Huang H.W."/>
            <person name="Young C.C."/>
            <person name="Chen W.M."/>
        </authorList>
    </citation>
    <scope>NUCLEOTIDE SEQUENCE</scope>
    <source>
        <strain evidence="1">TNR-22</strain>
    </source>
</reference>
<evidence type="ECO:0008006" key="3">
    <source>
        <dbReference type="Google" id="ProtNLM"/>
    </source>
</evidence>
<evidence type="ECO:0000313" key="2">
    <source>
        <dbReference type="Proteomes" id="UP001174932"/>
    </source>
</evidence>
<reference evidence="1" key="2">
    <citation type="submission" date="2023-07" db="EMBL/GenBank/DDBJ databases">
        <authorList>
            <person name="Shen H."/>
        </authorList>
    </citation>
    <scope>NUCLEOTIDE SEQUENCE</scope>
    <source>
        <strain evidence="1">TNR-22</strain>
    </source>
</reference>
<evidence type="ECO:0000313" key="1">
    <source>
        <dbReference type="EMBL" id="MDO6966732.1"/>
    </source>
</evidence>
<comment type="caution">
    <text evidence="1">The sequence shown here is derived from an EMBL/GenBank/DDBJ whole genome shotgun (WGS) entry which is preliminary data.</text>
</comment>
<dbReference type="EMBL" id="JAUOZU010000021">
    <property type="protein sequence ID" value="MDO6966732.1"/>
    <property type="molecule type" value="Genomic_DNA"/>
</dbReference>
<dbReference type="Proteomes" id="UP001174932">
    <property type="component" value="Unassembled WGS sequence"/>
</dbReference>
<protein>
    <recommendedName>
        <fullName evidence="3">Siderophore-interacting protein</fullName>
    </recommendedName>
</protein>
<organism evidence="1 2">
    <name type="scientific">Rhizobium alvei</name>
    <dbReference type="NCBI Taxonomy" id="1132659"/>
    <lineage>
        <taxon>Bacteria</taxon>
        <taxon>Pseudomonadati</taxon>
        <taxon>Pseudomonadota</taxon>
        <taxon>Alphaproteobacteria</taxon>
        <taxon>Hyphomicrobiales</taxon>
        <taxon>Rhizobiaceae</taxon>
        <taxon>Rhizobium/Agrobacterium group</taxon>
        <taxon>Rhizobium</taxon>
    </lineage>
</organism>
<accession>A0ABT8YSJ6</accession>
<gene>
    <name evidence="1" type="ORF">Q4481_22500</name>
</gene>